<gene>
    <name evidence="2" type="ORF">SPSK_03557</name>
</gene>
<reference evidence="2 3" key="2">
    <citation type="journal article" date="2015" name="Eukaryot. Cell">
        <title>Asexual propagation of a virulent clone complex in a human and feline outbreak of sporotrichosis.</title>
        <authorList>
            <person name="Teixeira Mde M."/>
            <person name="Rodrigues A.M."/>
            <person name="Tsui C.K."/>
            <person name="de Almeida L.G."/>
            <person name="Van Diepeningen A.D."/>
            <person name="van den Ende B.G."/>
            <person name="Fernandes G.F."/>
            <person name="Kano R."/>
            <person name="Hamelin R.C."/>
            <person name="Lopes-Bezerra L.M."/>
            <person name="Vasconcelos A.T."/>
            <person name="de Hoog S."/>
            <person name="de Camargo Z.P."/>
            <person name="Felipe M.S."/>
        </authorList>
    </citation>
    <scope>NUCLEOTIDE SEQUENCE [LARGE SCALE GENOMIC DNA]</scope>
    <source>
        <strain evidence="2 3">1099-18</strain>
    </source>
</reference>
<dbReference type="OrthoDB" id="1681166at2759"/>
<dbReference type="Proteomes" id="UP000033710">
    <property type="component" value="Unassembled WGS sequence"/>
</dbReference>
<evidence type="ECO:0000313" key="2">
    <source>
        <dbReference type="EMBL" id="KJR82644.1"/>
    </source>
</evidence>
<evidence type="ECO:0000313" key="3">
    <source>
        <dbReference type="Proteomes" id="UP000033710"/>
    </source>
</evidence>
<dbReference type="KEGG" id="ssck:SPSK_03557"/>
<comment type="caution">
    <text evidence="2">The sequence shown here is derived from an EMBL/GenBank/DDBJ whole genome shotgun (WGS) entry which is preliminary data.</text>
</comment>
<organism evidence="2 3">
    <name type="scientific">Sporothrix schenckii 1099-18</name>
    <dbReference type="NCBI Taxonomy" id="1397361"/>
    <lineage>
        <taxon>Eukaryota</taxon>
        <taxon>Fungi</taxon>
        <taxon>Dikarya</taxon>
        <taxon>Ascomycota</taxon>
        <taxon>Pezizomycotina</taxon>
        <taxon>Sordariomycetes</taxon>
        <taxon>Sordariomycetidae</taxon>
        <taxon>Ophiostomatales</taxon>
        <taxon>Ophiostomataceae</taxon>
        <taxon>Sporothrix</taxon>
    </lineage>
</organism>
<protein>
    <submittedName>
        <fullName evidence="2">Uncharacterized protein</fullName>
    </submittedName>
</protein>
<evidence type="ECO:0000256" key="1">
    <source>
        <dbReference type="SAM" id="MobiDB-lite"/>
    </source>
</evidence>
<feature type="compositionally biased region" description="Polar residues" evidence="1">
    <location>
        <begin position="1"/>
        <end position="26"/>
    </location>
</feature>
<feature type="region of interest" description="Disordered" evidence="1">
    <location>
        <begin position="1"/>
        <end position="31"/>
    </location>
</feature>
<reference evidence="2 3" key="1">
    <citation type="journal article" date="2014" name="BMC Genomics">
        <title>Comparative genomics of the major fungal agents of human and animal Sporotrichosis: Sporothrix schenckii and Sporothrix brasiliensis.</title>
        <authorList>
            <person name="Teixeira M.M."/>
            <person name="de Almeida L.G."/>
            <person name="Kubitschek-Barreira P."/>
            <person name="Alves F.L."/>
            <person name="Kioshima E.S."/>
            <person name="Abadio A.K."/>
            <person name="Fernandes L."/>
            <person name="Derengowski L.S."/>
            <person name="Ferreira K.S."/>
            <person name="Souza R.C."/>
            <person name="Ruiz J.C."/>
            <person name="de Andrade N.C."/>
            <person name="Paes H.C."/>
            <person name="Nicola A.M."/>
            <person name="Albuquerque P."/>
            <person name="Gerber A.L."/>
            <person name="Martins V.P."/>
            <person name="Peconick L.D."/>
            <person name="Neto A.V."/>
            <person name="Chaucanez C.B."/>
            <person name="Silva P.A."/>
            <person name="Cunha O.L."/>
            <person name="de Oliveira F.F."/>
            <person name="dos Santos T.C."/>
            <person name="Barros A.L."/>
            <person name="Soares M.A."/>
            <person name="de Oliveira L.M."/>
            <person name="Marini M.M."/>
            <person name="Villalobos-Duno H."/>
            <person name="Cunha M.M."/>
            <person name="de Hoog S."/>
            <person name="da Silveira J.F."/>
            <person name="Henrissat B."/>
            <person name="Nino-Vega G.A."/>
            <person name="Cisalpino P.S."/>
            <person name="Mora-Montes H.M."/>
            <person name="Almeida S.R."/>
            <person name="Stajich J.E."/>
            <person name="Lopes-Bezerra L.M."/>
            <person name="Vasconcelos A.T."/>
            <person name="Felipe M.S."/>
        </authorList>
    </citation>
    <scope>NUCLEOTIDE SEQUENCE [LARGE SCALE GENOMIC DNA]</scope>
    <source>
        <strain evidence="2 3">1099-18</strain>
    </source>
</reference>
<feature type="region of interest" description="Disordered" evidence="1">
    <location>
        <begin position="48"/>
        <end position="68"/>
    </location>
</feature>
<dbReference type="VEuPathDB" id="FungiDB:SPSK_03557"/>
<dbReference type="EMBL" id="AXCR01000010">
    <property type="protein sequence ID" value="KJR82644.1"/>
    <property type="molecule type" value="Genomic_DNA"/>
</dbReference>
<name>A0A0F2M0P4_SPOSC</name>
<sequence length="288" mass="31462">MGSSSNSIERQDQNASLQPLTNNTVQRDADRVSGSLGAFEALDKLSDGRCRRTPGTISPDQIVPSLPDESTIRAPTAFPQLKPYYSVVSDATKSSTSPETFYPRVRYIFNDDDPDLLAEAFVKQPGVLHTRTRTPHAFSHTSGEPRAVSASRFQRFDPNRALILELDITSDGQRYTVAQAASLTPDWAVTSAQVQYPQTGTPGDMLNEEDDKALLLHIRGSGLSADPLRNDEAPIVANLTHRSDGIITSSVQGGKPTPSGERYDSLVQSFETRMAFLHNVANSEEVSR</sequence>
<dbReference type="AlphaFoldDB" id="A0A0F2M0P4"/>
<dbReference type="RefSeq" id="XP_016585320.1">
    <property type="nucleotide sequence ID" value="XM_016730395.1"/>
</dbReference>
<dbReference type="GeneID" id="27665672"/>
<accession>A0A0F2M0P4</accession>
<proteinExistence type="predicted"/>